<dbReference type="GO" id="GO:0070006">
    <property type="term" value="F:metalloaminopeptidase activity"/>
    <property type="evidence" value="ECO:0007669"/>
    <property type="project" value="UniProtKB-UniRule"/>
</dbReference>
<feature type="binding site" evidence="5">
    <location>
        <position position="189"/>
    </location>
    <ligand>
        <name>substrate</name>
    </ligand>
</feature>
<evidence type="ECO:0000313" key="9">
    <source>
        <dbReference type="Proteomes" id="UP001321473"/>
    </source>
</evidence>
<keyword evidence="2 5" id="KW-0645">Protease</keyword>
<dbReference type="HAMAP" id="MF_01974">
    <property type="entry name" value="MetAP_1"/>
    <property type="match status" value="1"/>
</dbReference>
<dbReference type="Proteomes" id="UP001321473">
    <property type="component" value="Unassembled WGS sequence"/>
</dbReference>
<dbReference type="PROSITE" id="PS00680">
    <property type="entry name" value="MAP_1"/>
    <property type="match status" value="1"/>
</dbReference>
<dbReference type="EMBL" id="JARKHS020026407">
    <property type="protein sequence ID" value="KAK8766371.1"/>
    <property type="molecule type" value="Genomic_DNA"/>
</dbReference>
<dbReference type="PRINTS" id="PR00599">
    <property type="entry name" value="MAPEPTIDASE"/>
</dbReference>
<dbReference type="GO" id="GO:0006508">
    <property type="term" value="P:proteolysis"/>
    <property type="evidence" value="ECO:0007669"/>
    <property type="project" value="UniProtKB-KW"/>
</dbReference>
<protein>
    <recommendedName>
        <fullName evidence="6">Methionine aminopeptidase</fullName>
        <ecNumber evidence="6">3.4.11.18</ecNumber>
    </recommendedName>
</protein>
<dbReference type="Gene3D" id="3.90.230.10">
    <property type="entry name" value="Creatinase/methionine aminopeptidase superfamily"/>
    <property type="match status" value="1"/>
</dbReference>
<reference evidence="8 9" key="1">
    <citation type="journal article" date="2023" name="Arcadia Sci">
        <title>De novo assembly of a long-read Amblyomma americanum tick genome.</title>
        <authorList>
            <person name="Chou S."/>
            <person name="Poskanzer K.E."/>
            <person name="Rollins M."/>
            <person name="Thuy-Boun P.S."/>
        </authorList>
    </citation>
    <scope>NUCLEOTIDE SEQUENCE [LARGE SCALE GENOMIC DNA]</scope>
    <source>
        <strain evidence="8">F_SG_1</strain>
        <tissue evidence="8">Salivary glands</tissue>
    </source>
</reference>
<evidence type="ECO:0000256" key="2">
    <source>
        <dbReference type="ARBA" id="ARBA00022670"/>
    </source>
</evidence>
<comment type="caution">
    <text evidence="8">The sequence shown here is derived from an EMBL/GenBank/DDBJ whole genome shotgun (WGS) entry which is preliminary data.</text>
</comment>
<dbReference type="GO" id="GO:0046872">
    <property type="term" value="F:metal ion binding"/>
    <property type="evidence" value="ECO:0007669"/>
    <property type="project" value="UniProtKB-UniRule"/>
</dbReference>
<feature type="binding site" evidence="5">
    <location>
        <position position="206"/>
    </location>
    <ligand>
        <name>a divalent metal cation</name>
        <dbReference type="ChEBI" id="CHEBI:60240"/>
        <label>1</label>
    </ligand>
</feature>
<organism evidence="8 9">
    <name type="scientific">Amblyomma americanum</name>
    <name type="common">Lone star tick</name>
    <dbReference type="NCBI Taxonomy" id="6943"/>
    <lineage>
        <taxon>Eukaryota</taxon>
        <taxon>Metazoa</taxon>
        <taxon>Ecdysozoa</taxon>
        <taxon>Arthropoda</taxon>
        <taxon>Chelicerata</taxon>
        <taxon>Arachnida</taxon>
        <taxon>Acari</taxon>
        <taxon>Parasitiformes</taxon>
        <taxon>Ixodida</taxon>
        <taxon>Ixodoidea</taxon>
        <taxon>Ixodidae</taxon>
        <taxon>Amblyomminae</taxon>
        <taxon>Amblyomma</taxon>
    </lineage>
</organism>
<evidence type="ECO:0000256" key="4">
    <source>
        <dbReference type="ARBA" id="ARBA00022801"/>
    </source>
</evidence>
<feature type="binding site" evidence="5">
    <location>
        <position position="217"/>
    </location>
    <ligand>
        <name>a divalent metal cation</name>
        <dbReference type="ChEBI" id="CHEBI:60240"/>
        <label>1</label>
    </ligand>
</feature>
<dbReference type="PANTHER" id="PTHR43330:SF8">
    <property type="entry name" value="METHIONINE AMINOPEPTIDASE 1D, MITOCHONDRIAL"/>
    <property type="match status" value="1"/>
</dbReference>
<dbReference type="InterPro" id="IPR000994">
    <property type="entry name" value="Pept_M24"/>
</dbReference>
<evidence type="ECO:0000256" key="6">
    <source>
        <dbReference type="RuleBase" id="RU003653"/>
    </source>
</evidence>
<dbReference type="InterPro" id="IPR002467">
    <property type="entry name" value="Pept_M24A_MAP1"/>
</dbReference>
<gene>
    <name evidence="8" type="ORF">V5799_006845</name>
</gene>
<accession>A0AAQ4DV81</accession>
<keyword evidence="9" id="KW-1185">Reference proteome</keyword>
<feature type="binding site" evidence="5">
    <location>
        <position position="344"/>
    </location>
    <ligand>
        <name>a divalent metal cation</name>
        <dbReference type="ChEBI" id="CHEBI:60240"/>
        <label>2</label>
        <note>catalytic</note>
    </ligand>
</feature>
<comment type="function">
    <text evidence="6">Cotranslationally removes the N-terminal methionine from nascent proteins. The N-terminal methionine is often cleaved when the second residue in the primary sequence is small and uncharged (Met-Ala-, Cys, Gly, Pro, Ser, Thr, or Val).</text>
</comment>
<dbReference type="InterPro" id="IPR036005">
    <property type="entry name" value="Creatinase/aminopeptidase-like"/>
</dbReference>
<evidence type="ECO:0000256" key="3">
    <source>
        <dbReference type="ARBA" id="ARBA00022723"/>
    </source>
</evidence>
<keyword evidence="3 5" id="KW-0479">Metal-binding</keyword>
<comment type="cofactor">
    <cofactor evidence="5">
        <name>Co(2+)</name>
        <dbReference type="ChEBI" id="CHEBI:48828"/>
    </cofactor>
    <cofactor evidence="5">
        <name>Zn(2+)</name>
        <dbReference type="ChEBI" id="CHEBI:29105"/>
    </cofactor>
    <cofactor evidence="5">
        <name>Mn(2+)</name>
        <dbReference type="ChEBI" id="CHEBI:29035"/>
    </cofactor>
    <cofactor evidence="5">
        <name>Fe(2+)</name>
        <dbReference type="ChEBI" id="CHEBI:29033"/>
    </cofactor>
    <text evidence="5">Binds 2 divalent metal cations per subunit. Has a high-affinity and a low affinity metal-binding site. The true nature of the physiological cofactor is under debate. The enzyme is active with cobalt, zinc, manganese or divalent iron ions. Most likely, methionine aminopeptidases function as mononuclear Fe(2+)-metalloproteases under physiological conditions, and the catalytically relevant metal-binding site has been assigned to the histidine-containing high-affinity site.</text>
</comment>
<dbReference type="EC" id="3.4.11.18" evidence="6"/>
<dbReference type="InterPro" id="IPR001714">
    <property type="entry name" value="Pept_M24_MAP"/>
</dbReference>
<dbReference type="AlphaFoldDB" id="A0AAQ4DV81"/>
<dbReference type="NCBIfam" id="TIGR00500">
    <property type="entry name" value="met_pdase_I"/>
    <property type="match status" value="1"/>
</dbReference>
<feature type="binding site" evidence="5">
    <location>
        <position position="313"/>
    </location>
    <ligand>
        <name>a divalent metal cation</name>
        <dbReference type="ChEBI" id="CHEBI:60240"/>
        <label>2</label>
        <note>catalytic</note>
    </ligand>
</feature>
<evidence type="ECO:0000256" key="5">
    <source>
        <dbReference type="HAMAP-Rule" id="MF_03174"/>
    </source>
</evidence>
<feature type="binding site" evidence="5">
    <location>
        <position position="217"/>
    </location>
    <ligand>
        <name>a divalent metal cation</name>
        <dbReference type="ChEBI" id="CHEBI:60240"/>
        <label>2</label>
        <note>catalytic</note>
    </ligand>
</feature>
<feature type="binding site" evidence="5">
    <location>
        <position position="281"/>
    </location>
    <ligand>
        <name>a divalent metal cation</name>
        <dbReference type="ChEBI" id="CHEBI:60240"/>
        <label>2</label>
        <note>catalytic</note>
    </ligand>
</feature>
<comment type="similarity">
    <text evidence="5">Belongs to the peptidase M24A family. Methionine aminopeptidase type 1 subfamily.</text>
</comment>
<evidence type="ECO:0000256" key="1">
    <source>
        <dbReference type="ARBA" id="ARBA00022438"/>
    </source>
</evidence>
<sequence length="360" mass="39530">MACCVAGTRTLKLLLTSRFTAALFAERRLYHSGPVVFPKTLLLSTGTELHQNPFTRRITNLTHGDRYRKGGIGTPNYDVITEPGNVSPMQYVPDSIARPSYAISGIVVGVPKEVEIKTEEQIARMREACKLARMILSRVSKQVKAGVTTDELDRYAHKLCIENNAYPSPLNYRWFPKSVCTSVNNVACHGIPDDRPLRDGDIISIDVSVFYNGYHGDCAETVMVGHSVDDRGKALVLTTRECLERAISVCGPGQKLSAIGRVISIVASQAGFTVVPAFCGHGIGTYFHGPPDIYHFDNDEKGEMMEGLVFTIEPVITEGSPDIAIMEDGWTTVTVDNSRTAQFEHTVYICNEGAEILTVL</sequence>
<dbReference type="GO" id="GO:0004239">
    <property type="term" value="F:initiator methionyl aminopeptidase activity"/>
    <property type="evidence" value="ECO:0007669"/>
    <property type="project" value="UniProtKB-UniRule"/>
</dbReference>
<feature type="domain" description="Peptidase M24" evidence="7">
    <location>
        <begin position="124"/>
        <end position="349"/>
    </location>
</feature>
<name>A0AAQ4DV81_AMBAM</name>
<dbReference type="SUPFAM" id="SSF55920">
    <property type="entry name" value="Creatinase/aminopeptidase"/>
    <property type="match status" value="1"/>
</dbReference>
<feature type="binding site" evidence="5">
    <location>
        <position position="344"/>
    </location>
    <ligand>
        <name>a divalent metal cation</name>
        <dbReference type="ChEBI" id="CHEBI:60240"/>
        <label>1</label>
    </ligand>
</feature>
<dbReference type="CDD" id="cd01086">
    <property type="entry name" value="MetAP1"/>
    <property type="match status" value="1"/>
</dbReference>
<evidence type="ECO:0000313" key="8">
    <source>
        <dbReference type="EMBL" id="KAK8766371.1"/>
    </source>
</evidence>
<proteinExistence type="inferred from homology"/>
<dbReference type="Pfam" id="PF00557">
    <property type="entry name" value="Peptidase_M24"/>
    <property type="match status" value="1"/>
</dbReference>
<keyword evidence="1 5" id="KW-0031">Aminopeptidase</keyword>
<comment type="catalytic activity">
    <reaction evidence="5 6">
        <text>Release of N-terminal amino acids, preferentially methionine, from peptides and arylamides.</text>
        <dbReference type="EC" id="3.4.11.18"/>
    </reaction>
</comment>
<feature type="binding site" evidence="5">
    <location>
        <position position="288"/>
    </location>
    <ligand>
        <name>substrate</name>
    </ligand>
</feature>
<dbReference type="PANTHER" id="PTHR43330">
    <property type="entry name" value="METHIONINE AMINOPEPTIDASE"/>
    <property type="match status" value="1"/>
</dbReference>
<keyword evidence="4 5" id="KW-0378">Hydrolase</keyword>
<evidence type="ECO:0000259" key="7">
    <source>
        <dbReference type="Pfam" id="PF00557"/>
    </source>
</evidence>